<name>A0ABS8SLE2_DATST</name>
<reference evidence="2 3" key="1">
    <citation type="journal article" date="2021" name="BMC Genomics">
        <title>Datura genome reveals duplications of psychoactive alkaloid biosynthetic genes and high mutation rate following tissue culture.</title>
        <authorList>
            <person name="Rajewski A."/>
            <person name="Carter-House D."/>
            <person name="Stajich J."/>
            <person name="Litt A."/>
        </authorList>
    </citation>
    <scope>NUCLEOTIDE SEQUENCE [LARGE SCALE GENOMIC DNA]</scope>
    <source>
        <strain evidence="2">AR-01</strain>
    </source>
</reference>
<accession>A0ABS8SLE2</accession>
<feature type="region of interest" description="Disordered" evidence="1">
    <location>
        <begin position="1"/>
        <end position="58"/>
    </location>
</feature>
<feature type="non-terminal residue" evidence="2">
    <location>
        <position position="58"/>
    </location>
</feature>
<dbReference type="Proteomes" id="UP000823775">
    <property type="component" value="Unassembled WGS sequence"/>
</dbReference>
<evidence type="ECO:0000313" key="3">
    <source>
        <dbReference type="Proteomes" id="UP000823775"/>
    </source>
</evidence>
<gene>
    <name evidence="2" type="ORF">HAX54_041648</name>
</gene>
<proteinExistence type="predicted"/>
<organism evidence="2 3">
    <name type="scientific">Datura stramonium</name>
    <name type="common">Jimsonweed</name>
    <name type="synonym">Common thornapple</name>
    <dbReference type="NCBI Taxonomy" id="4076"/>
    <lineage>
        <taxon>Eukaryota</taxon>
        <taxon>Viridiplantae</taxon>
        <taxon>Streptophyta</taxon>
        <taxon>Embryophyta</taxon>
        <taxon>Tracheophyta</taxon>
        <taxon>Spermatophyta</taxon>
        <taxon>Magnoliopsida</taxon>
        <taxon>eudicotyledons</taxon>
        <taxon>Gunneridae</taxon>
        <taxon>Pentapetalae</taxon>
        <taxon>asterids</taxon>
        <taxon>lamiids</taxon>
        <taxon>Solanales</taxon>
        <taxon>Solanaceae</taxon>
        <taxon>Solanoideae</taxon>
        <taxon>Datureae</taxon>
        <taxon>Datura</taxon>
    </lineage>
</organism>
<protein>
    <submittedName>
        <fullName evidence="2">Uncharacterized protein</fullName>
    </submittedName>
</protein>
<keyword evidence="3" id="KW-1185">Reference proteome</keyword>
<feature type="compositionally biased region" description="Polar residues" evidence="1">
    <location>
        <begin position="46"/>
        <end position="58"/>
    </location>
</feature>
<feature type="compositionally biased region" description="Polar residues" evidence="1">
    <location>
        <begin position="17"/>
        <end position="36"/>
    </location>
</feature>
<feature type="compositionally biased region" description="Polar residues" evidence="1">
    <location>
        <begin position="1"/>
        <end position="10"/>
    </location>
</feature>
<evidence type="ECO:0000256" key="1">
    <source>
        <dbReference type="SAM" id="MobiDB-lite"/>
    </source>
</evidence>
<dbReference type="EMBL" id="JACEIK010000602">
    <property type="protein sequence ID" value="MCD7459691.1"/>
    <property type="molecule type" value="Genomic_DNA"/>
</dbReference>
<comment type="caution">
    <text evidence="2">The sequence shown here is derived from an EMBL/GenBank/DDBJ whole genome shotgun (WGS) entry which is preliminary data.</text>
</comment>
<evidence type="ECO:0000313" key="2">
    <source>
        <dbReference type="EMBL" id="MCD7459691.1"/>
    </source>
</evidence>
<sequence length="58" mass="6277">MNTSLRTNGIENALSLPVTNSDINAGNTEAKSNLTEPVTDMAEPVNDNNQMDITQSQR</sequence>